<dbReference type="FunFam" id="3.40.50.300:FF:003500">
    <property type="entry name" value="ADP-ribosylation factor 1"/>
    <property type="match status" value="2"/>
</dbReference>
<dbReference type="InterPro" id="IPR006689">
    <property type="entry name" value="Small_GTPase_ARF/SAR"/>
</dbReference>
<organism evidence="14 15">
    <name type="scientific">Ambrosia artemisiifolia</name>
    <name type="common">Common ragweed</name>
    <dbReference type="NCBI Taxonomy" id="4212"/>
    <lineage>
        <taxon>Eukaryota</taxon>
        <taxon>Viridiplantae</taxon>
        <taxon>Streptophyta</taxon>
        <taxon>Embryophyta</taxon>
        <taxon>Tracheophyta</taxon>
        <taxon>Spermatophyta</taxon>
        <taxon>Magnoliopsida</taxon>
        <taxon>eudicotyledons</taxon>
        <taxon>Gunneridae</taxon>
        <taxon>Pentapetalae</taxon>
        <taxon>asterids</taxon>
        <taxon>campanulids</taxon>
        <taxon>Asterales</taxon>
        <taxon>Asteraceae</taxon>
        <taxon>Asteroideae</taxon>
        <taxon>Heliantheae alliance</taxon>
        <taxon>Heliantheae</taxon>
        <taxon>Ambrosia</taxon>
    </lineage>
</organism>
<feature type="binding site" evidence="12">
    <location>
        <begin position="47"/>
        <end position="54"/>
    </location>
    <ligand>
        <name>GTP</name>
        <dbReference type="ChEBI" id="CHEBI:37565"/>
    </ligand>
</feature>
<evidence type="ECO:0000256" key="10">
    <source>
        <dbReference type="ARBA" id="ARBA00023288"/>
    </source>
</evidence>
<dbReference type="GO" id="GO:0005794">
    <property type="term" value="C:Golgi apparatus"/>
    <property type="evidence" value="ECO:0007669"/>
    <property type="project" value="UniProtKB-SubCell"/>
</dbReference>
<evidence type="ECO:0000256" key="5">
    <source>
        <dbReference type="ARBA" id="ARBA00022741"/>
    </source>
</evidence>
<dbReference type="GO" id="GO:0015031">
    <property type="term" value="P:protein transport"/>
    <property type="evidence" value="ECO:0007669"/>
    <property type="project" value="UniProtKB-KW"/>
</dbReference>
<dbReference type="PANTHER" id="PTHR11711">
    <property type="entry name" value="ADP RIBOSYLATION FACTOR-RELATED"/>
    <property type="match status" value="1"/>
</dbReference>
<dbReference type="GO" id="GO:0046872">
    <property type="term" value="F:metal ion binding"/>
    <property type="evidence" value="ECO:0007669"/>
    <property type="project" value="UniProtKB-KW"/>
</dbReference>
<dbReference type="InterPro" id="IPR024156">
    <property type="entry name" value="Small_GTPase_ARF"/>
</dbReference>
<keyword evidence="4" id="KW-0519">Myristate</keyword>
<feature type="binding site" evidence="13">
    <location>
        <position position="54"/>
    </location>
    <ligand>
        <name>Mg(2+)</name>
        <dbReference type="ChEBI" id="CHEBI:18420"/>
    </ligand>
</feature>
<dbReference type="PROSITE" id="PS51419">
    <property type="entry name" value="RAB"/>
    <property type="match status" value="1"/>
</dbReference>
<evidence type="ECO:0000256" key="9">
    <source>
        <dbReference type="ARBA" id="ARBA00023134"/>
    </source>
</evidence>
<evidence type="ECO:0000313" key="15">
    <source>
        <dbReference type="Proteomes" id="UP001206925"/>
    </source>
</evidence>
<evidence type="ECO:0000313" key="14">
    <source>
        <dbReference type="EMBL" id="KAI7753296.1"/>
    </source>
</evidence>
<dbReference type="SMART" id="SM00178">
    <property type="entry name" value="SAR"/>
    <property type="match status" value="2"/>
</dbReference>
<keyword evidence="9 12" id="KW-0342">GTP-binding</keyword>
<dbReference type="CDD" id="cd00878">
    <property type="entry name" value="Arf_Arl"/>
    <property type="match status" value="1"/>
</dbReference>
<feature type="non-terminal residue" evidence="14">
    <location>
        <position position="447"/>
    </location>
</feature>
<dbReference type="SMART" id="SM00175">
    <property type="entry name" value="RAB"/>
    <property type="match status" value="1"/>
</dbReference>
<sequence length="447" mass="51014">DTALIRSCRQKHLSHFPDLEYFAYAFAYCSRVKQLLAKRDIKILMLGLDDSGKTAILYKLKIGDFVTTAPTIGFHVEGLEYKNIGFTVWDLGGQDAIRALWRYYYQNTHALIFVVDSNNKQRIYKARNELHRLLKEDGLSDATILVFANKQDLPNAMNVSEVADKLKLHTVSQRRWQIQSTSAKTGHGLYEGLRWLCENTPNKVAQANSCISLPAQAKCFFWAYNSYLCRSQNSGLTSPLQKVALAVTALIGILTAGIAIPKPQKKRQSIAFEAPGHDYVTSHGVPKKYHYTKMGATCSRVKQLLAKPYIKILMLGLDDSGKTAIFYLHVNCAWDKIIWTCIHEGFNVEALEYKNIRFSVWDLGGQDSIRALWRYYYRNTHALIFVVDSNNKRRIYQARNELHRLLNEDELSDATILVFANKQDLPNAMNVSEVADKLKLHTISQRR</sequence>
<comment type="similarity">
    <text evidence="2">Belongs to the small GTPase superfamily. Arf family.</text>
</comment>
<evidence type="ECO:0000256" key="7">
    <source>
        <dbReference type="ARBA" id="ARBA00022927"/>
    </source>
</evidence>
<dbReference type="GO" id="GO:0003924">
    <property type="term" value="F:GTPase activity"/>
    <property type="evidence" value="ECO:0007669"/>
    <property type="project" value="InterPro"/>
</dbReference>
<evidence type="ECO:0000256" key="13">
    <source>
        <dbReference type="PIRSR" id="PIRSR606689-2"/>
    </source>
</evidence>
<protein>
    <recommendedName>
        <fullName evidence="11">ADP-ribosylation factor 1</fullName>
    </recommendedName>
</protein>
<comment type="caution">
    <text evidence="14">The sequence shown here is derived from an EMBL/GenBank/DDBJ whole genome shotgun (WGS) entry which is preliminary data.</text>
</comment>
<evidence type="ECO:0000256" key="4">
    <source>
        <dbReference type="ARBA" id="ARBA00022707"/>
    </source>
</evidence>
<dbReference type="GO" id="GO:0005525">
    <property type="term" value="F:GTP binding"/>
    <property type="evidence" value="ECO:0007669"/>
    <property type="project" value="UniProtKB-KW"/>
</dbReference>
<dbReference type="InterPro" id="IPR005225">
    <property type="entry name" value="Small_GTP-bd"/>
</dbReference>
<dbReference type="PRINTS" id="PR00328">
    <property type="entry name" value="SAR1GTPBP"/>
</dbReference>
<evidence type="ECO:0000256" key="6">
    <source>
        <dbReference type="ARBA" id="ARBA00022892"/>
    </source>
</evidence>
<dbReference type="Pfam" id="PF00025">
    <property type="entry name" value="Arf"/>
    <property type="match status" value="2"/>
</dbReference>
<evidence type="ECO:0000256" key="3">
    <source>
        <dbReference type="ARBA" id="ARBA00022448"/>
    </source>
</evidence>
<keyword evidence="13" id="KW-0460">Magnesium</keyword>
<dbReference type="Proteomes" id="UP001206925">
    <property type="component" value="Unassembled WGS sequence"/>
</dbReference>
<gene>
    <name evidence="14" type="ORF">M8C21_022092</name>
</gene>
<evidence type="ECO:0000256" key="2">
    <source>
        <dbReference type="ARBA" id="ARBA00010290"/>
    </source>
</evidence>
<keyword evidence="10" id="KW-0449">Lipoprotein</keyword>
<evidence type="ECO:0000256" key="11">
    <source>
        <dbReference type="ARBA" id="ARBA00040200"/>
    </source>
</evidence>
<dbReference type="GO" id="GO:0016004">
    <property type="term" value="F:phospholipase activator activity"/>
    <property type="evidence" value="ECO:0007669"/>
    <property type="project" value="UniProtKB-ARBA"/>
</dbReference>
<dbReference type="SUPFAM" id="SSF52540">
    <property type="entry name" value="P-loop containing nucleoside triphosphate hydrolases"/>
    <property type="match status" value="2"/>
</dbReference>
<dbReference type="PROSITE" id="PS51417">
    <property type="entry name" value="ARF"/>
    <property type="match status" value="2"/>
</dbReference>
<keyword evidence="6" id="KW-0931">ER-Golgi transport</keyword>
<feature type="non-terminal residue" evidence="14">
    <location>
        <position position="1"/>
    </location>
</feature>
<evidence type="ECO:0000256" key="1">
    <source>
        <dbReference type="ARBA" id="ARBA00004555"/>
    </source>
</evidence>
<accession>A0AAD5GUY5</accession>
<dbReference type="SMART" id="SM00177">
    <property type="entry name" value="ARF"/>
    <property type="match status" value="2"/>
</dbReference>
<reference evidence="14" key="1">
    <citation type="submission" date="2022-06" db="EMBL/GenBank/DDBJ databases">
        <title>Uncovering the hologenomic basis of an extraordinary plant invasion.</title>
        <authorList>
            <person name="Bieker V.C."/>
            <person name="Martin M.D."/>
            <person name="Gilbert T."/>
            <person name="Hodgins K."/>
            <person name="Battlay P."/>
            <person name="Petersen B."/>
            <person name="Wilson J."/>
        </authorList>
    </citation>
    <scope>NUCLEOTIDE SEQUENCE</scope>
    <source>
        <strain evidence="14">AA19_3_7</strain>
        <tissue evidence="14">Leaf</tissue>
    </source>
</reference>
<evidence type="ECO:0000256" key="12">
    <source>
        <dbReference type="PIRSR" id="PIRSR606689-1"/>
    </source>
</evidence>
<evidence type="ECO:0000256" key="8">
    <source>
        <dbReference type="ARBA" id="ARBA00023034"/>
    </source>
</evidence>
<feature type="binding site" evidence="12">
    <location>
        <position position="93"/>
    </location>
    <ligand>
        <name>GTP</name>
        <dbReference type="ChEBI" id="CHEBI:37565"/>
    </ligand>
</feature>
<proteinExistence type="inferred from homology"/>
<keyword evidence="5 12" id="KW-0547">Nucleotide-binding</keyword>
<keyword evidence="13" id="KW-0479">Metal-binding</keyword>
<keyword evidence="8" id="KW-0333">Golgi apparatus</keyword>
<dbReference type="InterPro" id="IPR027417">
    <property type="entry name" value="P-loop_NTPase"/>
</dbReference>
<keyword evidence="15" id="KW-1185">Reference proteome</keyword>
<dbReference type="EMBL" id="JAMZMK010005479">
    <property type="protein sequence ID" value="KAI7753296.1"/>
    <property type="molecule type" value="Genomic_DNA"/>
</dbReference>
<dbReference type="GO" id="GO:0016192">
    <property type="term" value="P:vesicle-mediated transport"/>
    <property type="evidence" value="ECO:0007669"/>
    <property type="project" value="UniProtKB-KW"/>
</dbReference>
<feature type="binding site" evidence="12">
    <location>
        <begin position="149"/>
        <end position="152"/>
    </location>
    <ligand>
        <name>GTP</name>
        <dbReference type="ChEBI" id="CHEBI:37565"/>
    </ligand>
</feature>
<comment type="subcellular location">
    <subcellularLocation>
        <location evidence="1">Golgi apparatus</location>
    </subcellularLocation>
</comment>
<keyword evidence="7" id="KW-0653">Protein transport</keyword>
<dbReference type="Gene3D" id="3.40.50.300">
    <property type="entry name" value="P-loop containing nucleotide triphosphate hydrolases"/>
    <property type="match status" value="2"/>
</dbReference>
<dbReference type="AlphaFoldDB" id="A0AAD5GUY5"/>
<feature type="binding site" evidence="13">
    <location>
        <position position="71"/>
    </location>
    <ligand>
        <name>Mg(2+)</name>
        <dbReference type="ChEBI" id="CHEBI:18420"/>
    </ligand>
</feature>
<dbReference type="NCBIfam" id="TIGR00231">
    <property type="entry name" value="small_GTP"/>
    <property type="match status" value="2"/>
</dbReference>
<name>A0AAD5GUY5_AMBAR</name>
<keyword evidence="3" id="KW-0813">Transport</keyword>